<evidence type="ECO:0000313" key="3">
    <source>
        <dbReference type="Proteomes" id="UP001589854"/>
    </source>
</evidence>
<reference evidence="2 3" key="1">
    <citation type="submission" date="2024-09" db="EMBL/GenBank/DDBJ databases">
        <authorList>
            <person name="Sun Q."/>
            <person name="Mori K."/>
        </authorList>
    </citation>
    <scope>NUCLEOTIDE SEQUENCE [LARGE SCALE GENOMIC DNA]</scope>
    <source>
        <strain evidence="2 3">CCM 7228</strain>
    </source>
</reference>
<feature type="transmembrane region" description="Helical" evidence="1">
    <location>
        <begin position="32"/>
        <end position="49"/>
    </location>
</feature>
<accession>A0ABV6GN82</accession>
<evidence type="ECO:0000313" key="2">
    <source>
        <dbReference type="EMBL" id="MFC0274990.1"/>
    </source>
</evidence>
<protein>
    <submittedName>
        <fullName evidence="2">Uncharacterized protein</fullName>
    </submittedName>
</protein>
<name>A0ABV6GN82_9BACI</name>
<gene>
    <name evidence="2" type="ORF">ACFFIX_27200</name>
</gene>
<organism evidence="2 3">
    <name type="scientific">Metabacillus herbersteinensis</name>
    <dbReference type="NCBI Taxonomy" id="283816"/>
    <lineage>
        <taxon>Bacteria</taxon>
        <taxon>Bacillati</taxon>
        <taxon>Bacillota</taxon>
        <taxon>Bacilli</taxon>
        <taxon>Bacillales</taxon>
        <taxon>Bacillaceae</taxon>
        <taxon>Metabacillus</taxon>
    </lineage>
</organism>
<sequence length="99" mass="11379">MKKVLRVILTMLIEIGVLWGISIVFQLNLLEILFLAGVVIFAILWLFQFSSNQSQNQYIANIKGVTWQDAGGIKLYRFLLSPITLGFSVVYMFNYFLLL</sequence>
<proteinExistence type="predicted"/>
<keyword evidence="3" id="KW-1185">Reference proteome</keyword>
<feature type="transmembrane region" description="Helical" evidence="1">
    <location>
        <begin position="78"/>
        <end position="98"/>
    </location>
</feature>
<keyword evidence="1" id="KW-0472">Membrane</keyword>
<dbReference type="EMBL" id="JBHLVO010000062">
    <property type="protein sequence ID" value="MFC0274990.1"/>
    <property type="molecule type" value="Genomic_DNA"/>
</dbReference>
<evidence type="ECO:0000256" key="1">
    <source>
        <dbReference type="SAM" id="Phobius"/>
    </source>
</evidence>
<comment type="caution">
    <text evidence="2">The sequence shown here is derived from an EMBL/GenBank/DDBJ whole genome shotgun (WGS) entry which is preliminary data.</text>
</comment>
<feature type="transmembrane region" description="Helical" evidence="1">
    <location>
        <begin position="7"/>
        <end position="26"/>
    </location>
</feature>
<keyword evidence="1" id="KW-1133">Transmembrane helix</keyword>
<keyword evidence="1" id="KW-0812">Transmembrane</keyword>
<dbReference type="RefSeq" id="WP_378939754.1">
    <property type="nucleotide sequence ID" value="NZ_JBHLVO010000062.1"/>
</dbReference>
<dbReference type="Proteomes" id="UP001589854">
    <property type="component" value="Unassembled WGS sequence"/>
</dbReference>